<reference evidence="1" key="1">
    <citation type="submission" date="2020-09" db="EMBL/GenBank/DDBJ databases">
        <title>A novel bacterium of genus Hazenella, isolated from South China Sea.</title>
        <authorList>
            <person name="Huang H."/>
            <person name="Mo K."/>
            <person name="Hu Y."/>
        </authorList>
    </citation>
    <scope>NUCLEOTIDE SEQUENCE</scope>
    <source>
        <strain evidence="1">IB182357</strain>
    </source>
</reference>
<gene>
    <name evidence="1" type="ORF">IC620_13665</name>
</gene>
<evidence type="ECO:0000313" key="1">
    <source>
        <dbReference type="EMBL" id="MBD1373397.1"/>
    </source>
</evidence>
<comment type="caution">
    <text evidence="1">The sequence shown here is derived from an EMBL/GenBank/DDBJ whole genome shotgun (WGS) entry which is preliminary data.</text>
</comment>
<sequence>MLDISKEELHQLYVVEKRSIRECANKLYCQPQAIRKQLVHNQIPIEKKKGGRVRLEEKLKMKLQMDDTAFKEHLLHLRFFQMLTFKQLGDIFNCSASSAQVIYKRYGIETKQRYNLLSEMRLYDLYVKQNKTILECGAELGCSHTLVRYYLVKYKIPLRSAGAKRIEDLIKAKWSITDYQLKKHLIKLATTHTVKELSEQMGHSKSSIRRMYKRLDIETSWR</sequence>
<name>A0A926RV46_9BACL</name>
<dbReference type="AlphaFoldDB" id="A0A926RV46"/>
<keyword evidence="2" id="KW-1185">Reference proteome</keyword>
<dbReference type="Proteomes" id="UP000661691">
    <property type="component" value="Unassembled WGS sequence"/>
</dbReference>
<proteinExistence type="predicted"/>
<accession>A0A926RV46</accession>
<dbReference type="RefSeq" id="WP_191142492.1">
    <property type="nucleotide sequence ID" value="NZ_JACXAH010000024.1"/>
</dbReference>
<evidence type="ECO:0000313" key="2">
    <source>
        <dbReference type="Proteomes" id="UP000661691"/>
    </source>
</evidence>
<dbReference type="EMBL" id="JACXAH010000024">
    <property type="protein sequence ID" value="MBD1373397.1"/>
    <property type="molecule type" value="Genomic_DNA"/>
</dbReference>
<organism evidence="1 2">
    <name type="scientific">Polycladospora coralii</name>
    <dbReference type="NCBI Taxonomy" id="2771432"/>
    <lineage>
        <taxon>Bacteria</taxon>
        <taxon>Bacillati</taxon>
        <taxon>Bacillota</taxon>
        <taxon>Bacilli</taxon>
        <taxon>Bacillales</taxon>
        <taxon>Thermoactinomycetaceae</taxon>
        <taxon>Polycladospora</taxon>
    </lineage>
</organism>
<protein>
    <submittedName>
        <fullName evidence="1">Uncharacterized protein</fullName>
    </submittedName>
</protein>